<evidence type="ECO:0000313" key="3">
    <source>
        <dbReference type="Proteomes" id="UP001374535"/>
    </source>
</evidence>
<organism evidence="2 3">
    <name type="scientific">Vigna mungo</name>
    <name type="common">Black gram</name>
    <name type="synonym">Phaseolus mungo</name>
    <dbReference type="NCBI Taxonomy" id="3915"/>
    <lineage>
        <taxon>Eukaryota</taxon>
        <taxon>Viridiplantae</taxon>
        <taxon>Streptophyta</taxon>
        <taxon>Embryophyta</taxon>
        <taxon>Tracheophyta</taxon>
        <taxon>Spermatophyta</taxon>
        <taxon>Magnoliopsida</taxon>
        <taxon>eudicotyledons</taxon>
        <taxon>Gunneridae</taxon>
        <taxon>Pentapetalae</taxon>
        <taxon>rosids</taxon>
        <taxon>fabids</taxon>
        <taxon>Fabales</taxon>
        <taxon>Fabaceae</taxon>
        <taxon>Papilionoideae</taxon>
        <taxon>50 kb inversion clade</taxon>
        <taxon>NPAAA clade</taxon>
        <taxon>indigoferoid/millettioid clade</taxon>
        <taxon>Phaseoleae</taxon>
        <taxon>Vigna</taxon>
    </lineage>
</organism>
<protein>
    <recommendedName>
        <fullName evidence="4">Retrotransposon gag domain-containing protein</fullName>
    </recommendedName>
</protein>
<proteinExistence type="predicted"/>
<accession>A0AAQ3MPH2</accession>
<evidence type="ECO:0000256" key="1">
    <source>
        <dbReference type="SAM" id="MobiDB-lite"/>
    </source>
</evidence>
<keyword evidence="3" id="KW-1185">Reference proteome</keyword>
<dbReference type="AlphaFoldDB" id="A0AAQ3MPH2"/>
<name>A0AAQ3MPH2_VIGMU</name>
<evidence type="ECO:0000313" key="2">
    <source>
        <dbReference type="EMBL" id="WVY94952.1"/>
    </source>
</evidence>
<dbReference type="EMBL" id="CP144691">
    <property type="protein sequence ID" value="WVY94952.1"/>
    <property type="molecule type" value="Genomic_DNA"/>
</dbReference>
<dbReference type="Proteomes" id="UP001374535">
    <property type="component" value="Chromosome 10"/>
</dbReference>
<reference evidence="2 3" key="1">
    <citation type="journal article" date="2023" name="Life. Sci Alliance">
        <title>Evolutionary insights into 3D genome organization and epigenetic landscape of Vigna mungo.</title>
        <authorList>
            <person name="Junaid A."/>
            <person name="Singh B."/>
            <person name="Bhatia S."/>
        </authorList>
    </citation>
    <scope>NUCLEOTIDE SEQUENCE [LARGE SCALE GENOMIC DNA]</scope>
    <source>
        <strain evidence="2">Urdbean</strain>
    </source>
</reference>
<gene>
    <name evidence="2" type="ORF">V8G54_034040</name>
</gene>
<sequence>MEGRMSMLERTMEETREESEDNFQRLSEMMEDVMRKLKNIEKGKGSVNGEDSVYGDKGELKKGILSNGFIGLKNSLKYKKLHPEKKLAFISMEKREKKLASISMERRGKKLAFIGMERRRKKTNNSKWEDLTEALVRRFGEKDRAKVFEKLVAVRQKGEVEDYIQGFEKAMEIARDVEGVSRDVKAGGRTTFRNNLYLGSGE</sequence>
<feature type="region of interest" description="Disordered" evidence="1">
    <location>
        <begin position="1"/>
        <end position="22"/>
    </location>
</feature>
<evidence type="ECO:0008006" key="4">
    <source>
        <dbReference type="Google" id="ProtNLM"/>
    </source>
</evidence>